<gene>
    <name evidence="1" type="ORF">GCM10010406_52900</name>
</gene>
<organism evidence="1 2">
    <name type="scientific">Streptomyces thermolineatus</name>
    <dbReference type="NCBI Taxonomy" id="44033"/>
    <lineage>
        <taxon>Bacteria</taxon>
        <taxon>Bacillati</taxon>
        <taxon>Actinomycetota</taxon>
        <taxon>Actinomycetes</taxon>
        <taxon>Kitasatosporales</taxon>
        <taxon>Streptomycetaceae</taxon>
        <taxon>Streptomyces</taxon>
    </lineage>
</organism>
<keyword evidence="2" id="KW-1185">Reference proteome</keyword>
<reference evidence="2" key="1">
    <citation type="journal article" date="2019" name="Int. J. Syst. Evol. Microbiol.">
        <title>The Global Catalogue of Microorganisms (GCM) 10K type strain sequencing project: providing services to taxonomists for standard genome sequencing and annotation.</title>
        <authorList>
            <consortium name="The Broad Institute Genomics Platform"/>
            <consortium name="The Broad Institute Genome Sequencing Center for Infectious Disease"/>
            <person name="Wu L."/>
            <person name="Ma J."/>
        </authorList>
    </citation>
    <scope>NUCLEOTIDE SEQUENCE [LARGE SCALE GENOMIC DNA]</scope>
    <source>
        <strain evidence="2">JCM 6307</strain>
    </source>
</reference>
<proteinExistence type="predicted"/>
<accession>A0ABP6A7T5</accession>
<name>A0ABP6A7T5_9ACTN</name>
<dbReference type="EMBL" id="BAAATA010000049">
    <property type="protein sequence ID" value="GAA2509891.1"/>
    <property type="molecule type" value="Genomic_DNA"/>
</dbReference>
<protein>
    <recommendedName>
        <fullName evidence="3">Minor tail protein</fullName>
    </recommendedName>
</protein>
<evidence type="ECO:0000313" key="1">
    <source>
        <dbReference type="EMBL" id="GAA2509891.1"/>
    </source>
</evidence>
<dbReference type="Proteomes" id="UP001501358">
    <property type="component" value="Unassembled WGS sequence"/>
</dbReference>
<comment type="caution">
    <text evidence="1">The sequence shown here is derived from an EMBL/GenBank/DDBJ whole genome shotgun (WGS) entry which is preliminary data.</text>
</comment>
<sequence>MADPIWVDNLTTDGRKLRRADLMLAMAGSTSLSARSGVRPGPGGLEVSVSGGTITVTAGVCAVYQPNHGLYRAALTASWTAALTPADSALTRKDLVYLRIWDTSVDSSGLSAADPVYLAGTPSSTPATPTVPSGEIGMVLGEITVPPVGGGSPSVNTSVRPVTVAPGGILPGQTTTPAGAYTGMYWDNGTTLCRWNGSAVETFQKVSSTAWTTAQLSPGYIQGNAVGASPSYGNGSGPIRYRRVLRDGTWWMEWDGGANRANGAPTDNILAFALTSTYRPAYRHPRVVARNATNITGVANSTSVVHTVKVDFNPDGTVALVSANAGSTETNWFSLSGVSYPLA</sequence>
<dbReference type="RefSeq" id="WP_344385986.1">
    <property type="nucleotide sequence ID" value="NZ_BAAATA010000049.1"/>
</dbReference>
<evidence type="ECO:0008006" key="3">
    <source>
        <dbReference type="Google" id="ProtNLM"/>
    </source>
</evidence>
<evidence type="ECO:0000313" key="2">
    <source>
        <dbReference type="Proteomes" id="UP001501358"/>
    </source>
</evidence>